<evidence type="ECO:0000256" key="1">
    <source>
        <dbReference type="ARBA" id="ARBA00022630"/>
    </source>
</evidence>
<keyword evidence="3 5" id="KW-0819">tRNA processing</keyword>
<proteinExistence type="inferred from homology"/>
<comment type="similarity">
    <text evidence="5">Belongs to the dus family.</text>
</comment>
<evidence type="ECO:0000313" key="9">
    <source>
        <dbReference type="Proteomes" id="UP001431776"/>
    </source>
</evidence>
<organism evidence="8 9">
    <name type="scientific">Anaerobaca lacustris</name>
    <dbReference type="NCBI Taxonomy" id="3044600"/>
    <lineage>
        <taxon>Bacteria</taxon>
        <taxon>Pseudomonadati</taxon>
        <taxon>Planctomycetota</taxon>
        <taxon>Phycisphaerae</taxon>
        <taxon>Sedimentisphaerales</taxon>
        <taxon>Anaerobacaceae</taxon>
        <taxon>Anaerobaca</taxon>
    </lineage>
</organism>
<protein>
    <recommendedName>
        <fullName evidence="5">tRNA-dihydrouridine synthase</fullName>
        <ecNumber evidence="5">1.3.1.-</ecNumber>
    </recommendedName>
</protein>
<keyword evidence="6" id="KW-0547">Nucleotide-binding</keyword>
<evidence type="ECO:0000256" key="3">
    <source>
        <dbReference type="ARBA" id="ARBA00022694"/>
    </source>
</evidence>
<dbReference type="GO" id="GO:0050660">
    <property type="term" value="F:flavin adenine dinucleotide binding"/>
    <property type="evidence" value="ECO:0007669"/>
    <property type="project" value="InterPro"/>
</dbReference>
<reference evidence="8" key="1">
    <citation type="submission" date="2023-05" db="EMBL/GenBank/DDBJ databases">
        <title>Anaerotaeda fermentans gen. nov., sp. nov., a novel anaerobic planctomycete of the new family within the order Sedimentisphaerales isolated from Taman Peninsula, Russia.</title>
        <authorList>
            <person name="Khomyakova M.A."/>
            <person name="Merkel A.Y."/>
            <person name="Slobodkin A.I."/>
        </authorList>
    </citation>
    <scope>NUCLEOTIDE SEQUENCE</scope>
    <source>
        <strain evidence="8">M17dextr</strain>
    </source>
</reference>
<gene>
    <name evidence="8" type="ORF">QJ522_04400</name>
</gene>
<dbReference type="PANTHER" id="PTHR11082:SF25">
    <property type="entry name" value="DUS-LIKE FMN-BINDING DOMAIN-CONTAINING PROTEIN"/>
    <property type="match status" value="1"/>
</dbReference>
<dbReference type="InterPro" id="IPR013785">
    <property type="entry name" value="Aldolase_TIM"/>
</dbReference>
<comment type="caution">
    <text evidence="8">The sequence shown here is derived from an EMBL/GenBank/DDBJ whole genome shotgun (WGS) entry which is preliminary data.</text>
</comment>
<sequence>MENRLILAPMGGMLRPSVRLTYRRLGAAMTCIGVIDARAVARAESDELINILGRREVTYEEERPVSVQLIGANVDEVAAAANRIQRFASVIDLNCSGPLQRLIDQGYGAADLLRDPAFIKEMVHAVVERTRLPITVKIRIGMEGPDVDVVGIAQNCQEAGAAAIAVHARFVRQMYFGPAHWEWIKTVKENVDIPVVGNGAVHSAFDAQAMLERTGCDFVMIGTGAFINPLIFLQTNELLETGHCPTISNTRTLLRFFREYFASARRMESRGLVRFLRSSCKNFLKVRSFMQGIQSGRVTLK</sequence>
<feature type="binding site" evidence="6">
    <location>
        <position position="68"/>
    </location>
    <ligand>
        <name>FMN</name>
        <dbReference type="ChEBI" id="CHEBI:58210"/>
    </ligand>
</feature>
<feature type="binding site" evidence="6">
    <location>
        <position position="137"/>
    </location>
    <ligand>
        <name>FMN</name>
        <dbReference type="ChEBI" id="CHEBI:58210"/>
    </ligand>
</feature>
<evidence type="ECO:0000256" key="4">
    <source>
        <dbReference type="ARBA" id="ARBA00023002"/>
    </source>
</evidence>
<dbReference type="EMBL" id="JASCXX010000004">
    <property type="protein sequence ID" value="MDI6448274.1"/>
    <property type="molecule type" value="Genomic_DNA"/>
</dbReference>
<keyword evidence="1 5" id="KW-0285">Flavoprotein</keyword>
<keyword evidence="9" id="KW-1185">Reference proteome</keyword>
<dbReference type="PANTHER" id="PTHR11082">
    <property type="entry name" value="TRNA-DIHYDROURIDINE SYNTHASE"/>
    <property type="match status" value="1"/>
</dbReference>
<name>A0AAW6TVI5_9BACT</name>
<dbReference type="CDD" id="cd02801">
    <property type="entry name" value="DUS_like_FMN"/>
    <property type="match status" value="1"/>
</dbReference>
<dbReference type="AlphaFoldDB" id="A0AAW6TVI5"/>
<comment type="cofactor">
    <cofactor evidence="5 6">
        <name>FMN</name>
        <dbReference type="ChEBI" id="CHEBI:58210"/>
    </cofactor>
</comment>
<feature type="domain" description="DUS-like FMN-binding" evidence="7">
    <location>
        <begin position="6"/>
        <end position="243"/>
    </location>
</feature>
<dbReference type="RefSeq" id="WP_349243682.1">
    <property type="nucleotide sequence ID" value="NZ_JASCXX010000004.1"/>
</dbReference>
<dbReference type="GO" id="GO:0017150">
    <property type="term" value="F:tRNA dihydrouridine synthase activity"/>
    <property type="evidence" value="ECO:0007669"/>
    <property type="project" value="InterPro"/>
</dbReference>
<keyword evidence="2 5" id="KW-0288">FMN</keyword>
<dbReference type="SUPFAM" id="SSF51395">
    <property type="entry name" value="FMN-linked oxidoreductases"/>
    <property type="match status" value="1"/>
</dbReference>
<dbReference type="InterPro" id="IPR001269">
    <property type="entry name" value="DUS_fam"/>
</dbReference>
<dbReference type="InterPro" id="IPR035587">
    <property type="entry name" value="DUS-like_FMN-bd"/>
</dbReference>
<evidence type="ECO:0000256" key="2">
    <source>
        <dbReference type="ARBA" id="ARBA00022643"/>
    </source>
</evidence>
<comment type="function">
    <text evidence="5">Catalyzes the synthesis of 5,6-dihydrouridine (D), a modified base found in the D-loop of most tRNAs, via the reduction of the C5-C6 double bond in target uridines.</text>
</comment>
<evidence type="ECO:0000313" key="8">
    <source>
        <dbReference type="EMBL" id="MDI6448274.1"/>
    </source>
</evidence>
<keyword evidence="4 5" id="KW-0560">Oxidoreductase</keyword>
<feature type="binding site" evidence="6">
    <location>
        <position position="167"/>
    </location>
    <ligand>
        <name>FMN</name>
        <dbReference type="ChEBI" id="CHEBI:58210"/>
    </ligand>
</feature>
<evidence type="ECO:0000259" key="7">
    <source>
        <dbReference type="Pfam" id="PF01207"/>
    </source>
</evidence>
<evidence type="ECO:0000256" key="5">
    <source>
        <dbReference type="PIRNR" id="PIRNR006621"/>
    </source>
</evidence>
<dbReference type="Proteomes" id="UP001431776">
    <property type="component" value="Unassembled WGS sequence"/>
</dbReference>
<dbReference type="Pfam" id="PF01207">
    <property type="entry name" value="Dus"/>
    <property type="match status" value="1"/>
</dbReference>
<dbReference type="PIRSF" id="PIRSF006621">
    <property type="entry name" value="Dus"/>
    <property type="match status" value="1"/>
</dbReference>
<dbReference type="Gene3D" id="3.20.20.70">
    <property type="entry name" value="Aldolase class I"/>
    <property type="match status" value="1"/>
</dbReference>
<dbReference type="EC" id="1.3.1.-" evidence="5"/>
<accession>A0AAW6TVI5</accession>
<evidence type="ECO:0000256" key="6">
    <source>
        <dbReference type="PIRSR" id="PIRSR006621-2"/>
    </source>
</evidence>